<evidence type="ECO:0000259" key="7">
    <source>
        <dbReference type="Pfam" id="PF16209"/>
    </source>
</evidence>
<dbReference type="InterPro" id="IPR032631">
    <property type="entry name" value="P-type_ATPase_N"/>
</dbReference>
<evidence type="ECO:0000256" key="3">
    <source>
        <dbReference type="ARBA" id="ARBA00022989"/>
    </source>
</evidence>
<comment type="caution">
    <text evidence="8">The sequence shown here is derived from an EMBL/GenBank/DDBJ whole genome shotgun (WGS) entry which is preliminary data.</text>
</comment>
<keyword evidence="3 6" id="KW-1133">Transmembrane helix</keyword>
<keyword evidence="2 6" id="KW-0812">Transmembrane</keyword>
<dbReference type="Proteomes" id="UP000316759">
    <property type="component" value="Unassembled WGS sequence"/>
</dbReference>
<feature type="region of interest" description="Disordered" evidence="5">
    <location>
        <begin position="387"/>
        <end position="420"/>
    </location>
</feature>
<keyword evidence="4 6" id="KW-0472">Membrane</keyword>
<evidence type="ECO:0000256" key="2">
    <source>
        <dbReference type="ARBA" id="ARBA00022692"/>
    </source>
</evidence>
<gene>
    <name evidence="8" type="ORF">FGIG_00757</name>
</gene>
<dbReference type="OrthoDB" id="377733at2759"/>
<proteinExistence type="predicted"/>
<protein>
    <recommendedName>
        <fullName evidence="7">P-type ATPase N-terminal domain-containing protein</fullName>
    </recommendedName>
</protein>
<reference evidence="8 9" key="1">
    <citation type="submission" date="2019-04" db="EMBL/GenBank/DDBJ databases">
        <title>Annotation for the trematode Fasciola gigantica.</title>
        <authorList>
            <person name="Choi Y.-J."/>
        </authorList>
    </citation>
    <scope>NUCLEOTIDE SEQUENCE [LARGE SCALE GENOMIC DNA]</scope>
    <source>
        <strain evidence="8">Uganda_cow_1</strain>
    </source>
</reference>
<keyword evidence="9" id="KW-1185">Reference proteome</keyword>
<feature type="transmembrane region" description="Helical" evidence="6">
    <location>
        <begin position="89"/>
        <end position="105"/>
    </location>
</feature>
<dbReference type="Gene3D" id="2.70.150.10">
    <property type="entry name" value="Calcium-transporting ATPase, cytoplasmic transduction domain A"/>
    <property type="match status" value="1"/>
</dbReference>
<feature type="compositionally biased region" description="Low complexity" evidence="5">
    <location>
        <begin position="390"/>
        <end position="402"/>
    </location>
</feature>
<dbReference type="PROSITE" id="PS00154">
    <property type="entry name" value="ATPASE_E1_E2"/>
    <property type="match status" value="1"/>
</dbReference>
<feature type="transmembrane region" description="Helical" evidence="6">
    <location>
        <begin position="65"/>
        <end position="83"/>
    </location>
</feature>
<organism evidence="8 9">
    <name type="scientific">Fasciola gigantica</name>
    <name type="common">Giant liver fluke</name>
    <dbReference type="NCBI Taxonomy" id="46835"/>
    <lineage>
        <taxon>Eukaryota</taxon>
        <taxon>Metazoa</taxon>
        <taxon>Spiralia</taxon>
        <taxon>Lophotrochozoa</taxon>
        <taxon>Platyhelminthes</taxon>
        <taxon>Trematoda</taxon>
        <taxon>Digenea</taxon>
        <taxon>Plagiorchiida</taxon>
        <taxon>Echinostomata</taxon>
        <taxon>Echinostomatoidea</taxon>
        <taxon>Fasciolidae</taxon>
        <taxon>Fasciola</taxon>
    </lineage>
</organism>
<evidence type="ECO:0000256" key="6">
    <source>
        <dbReference type="SAM" id="Phobius"/>
    </source>
</evidence>
<dbReference type="InterPro" id="IPR018303">
    <property type="entry name" value="ATPase_P-typ_P_site"/>
</dbReference>
<sequence>MLRSFIYRLVQRRQHGTDIRIVYANHGPEYLIPETDPHVKICSNAIISSRYTWYNFVPKNLFEQFHNLANVFFALIAIMYVYSNPATSIWSNLGPLIAIISLILIKDGIEDIMRHRPQWITKKAEDLRVGDVIRCDRGEAFPCDIVLPPRAIHQNTYERVTDENWLFEQSGEQFEELAKQLLVKVECQSPCADLDRFEGRMSSGAWTDGEEQDRKRNPSRLSTNLALRGAKLANTDFVIGLVVYTGKETKLSLNGKQSENGNIASREARSNVILLTFILSMIAISLLLAIVDFAWTTSNKNRMCDLHMYDSSEGLSGRANNAQLADELGQVEFLFSDKTGTLTQNVMQLCTCAVICSDGSVEVYAFPGSQFSLDSLEGARLRSNFDTPASTEHSSMFASSSSDDLDHEDDIDLSDGDGDDSSGVINGDNLLLTRRKWKRNYLKPILKPESKLEQVLLLFSLCHTVDGGASLGENNLNLKYEVSCF</sequence>
<dbReference type="InterPro" id="IPR008250">
    <property type="entry name" value="ATPase_P-typ_transduc_dom_A_sf"/>
</dbReference>
<evidence type="ECO:0000256" key="1">
    <source>
        <dbReference type="ARBA" id="ARBA00004370"/>
    </source>
</evidence>
<dbReference type="GO" id="GO:0045332">
    <property type="term" value="P:phospholipid translocation"/>
    <property type="evidence" value="ECO:0007669"/>
    <property type="project" value="TreeGrafter"/>
</dbReference>
<dbReference type="EMBL" id="SUNJ01002482">
    <property type="protein sequence ID" value="TPP65941.1"/>
    <property type="molecule type" value="Genomic_DNA"/>
</dbReference>
<dbReference type="GO" id="GO:0005886">
    <property type="term" value="C:plasma membrane"/>
    <property type="evidence" value="ECO:0007669"/>
    <property type="project" value="TreeGrafter"/>
</dbReference>
<dbReference type="SUPFAM" id="SSF81653">
    <property type="entry name" value="Calcium ATPase, transduction domain A"/>
    <property type="match status" value="1"/>
</dbReference>
<name>A0A504Z0L4_FASGI</name>
<evidence type="ECO:0000256" key="5">
    <source>
        <dbReference type="SAM" id="MobiDB-lite"/>
    </source>
</evidence>
<accession>A0A504Z0L4</accession>
<evidence type="ECO:0000313" key="9">
    <source>
        <dbReference type="Proteomes" id="UP000316759"/>
    </source>
</evidence>
<dbReference type="GO" id="GO:0005783">
    <property type="term" value="C:endoplasmic reticulum"/>
    <property type="evidence" value="ECO:0007669"/>
    <property type="project" value="TreeGrafter"/>
</dbReference>
<feature type="compositionally biased region" description="Acidic residues" evidence="5">
    <location>
        <begin position="403"/>
        <end position="420"/>
    </location>
</feature>
<dbReference type="AlphaFoldDB" id="A0A504Z0L4"/>
<comment type="subcellular location">
    <subcellularLocation>
        <location evidence="1">Membrane</location>
    </subcellularLocation>
</comment>
<evidence type="ECO:0000256" key="4">
    <source>
        <dbReference type="ARBA" id="ARBA00023136"/>
    </source>
</evidence>
<dbReference type="PANTHER" id="PTHR24092">
    <property type="entry name" value="PROBABLE PHOSPHOLIPID-TRANSPORTING ATPASE"/>
    <property type="match status" value="1"/>
</dbReference>
<feature type="transmembrane region" description="Helical" evidence="6">
    <location>
        <begin position="272"/>
        <end position="295"/>
    </location>
</feature>
<dbReference type="Pfam" id="PF16209">
    <property type="entry name" value="PhoLip_ATPase_N"/>
    <property type="match status" value="1"/>
</dbReference>
<dbReference type="GO" id="GO:0140326">
    <property type="term" value="F:ATPase-coupled intramembrane lipid transporter activity"/>
    <property type="evidence" value="ECO:0007669"/>
    <property type="project" value="TreeGrafter"/>
</dbReference>
<dbReference type="STRING" id="46835.A0A504Z0L4"/>
<feature type="domain" description="P-type ATPase N-terminal" evidence="7">
    <location>
        <begin position="38"/>
        <end position="81"/>
    </location>
</feature>
<dbReference type="PANTHER" id="PTHR24092:SF175">
    <property type="entry name" value="PHOSPHOLIPID-TRANSPORTING ATPASE"/>
    <property type="match status" value="1"/>
</dbReference>
<evidence type="ECO:0000313" key="8">
    <source>
        <dbReference type="EMBL" id="TPP65941.1"/>
    </source>
</evidence>